<dbReference type="Proteomes" id="UP001054945">
    <property type="component" value="Unassembled WGS sequence"/>
</dbReference>
<protein>
    <submittedName>
        <fullName evidence="1">Uncharacterized protein</fullName>
    </submittedName>
</protein>
<evidence type="ECO:0000313" key="2">
    <source>
        <dbReference type="Proteomes" id="UP001054945"/>
    </source>
</evidence>
<sequence>MFGLLSECKGKVSPICKSKLLSLPSQSPVLSKLQCQKTTKQVRILCPESQRSVQHTGDHHLAFTSQCLRRDPDKKLCRSGNLRRGKRSHVYPRYAR</sequence>
<gene>
    <name evidence="1" type="ORF">CEXT_106211</name>
</gene>
<reference evidence="1 2" key="1">
    <citation type="submission" date="2021-06" db="EMBL/GenBank/DDBJ databases">
        <title>Caerostris extrusa draft genome.</title>
        <authorList>
            <person name="Kono N."/>
            <person name="Arakawa K."/>
        </authorList>
    </citation>
    <scope>NUCLEOTIDE SEQUENCE [LARGE SCALE GENOMIC DNA]</scope>
</reference>
<accession>A0AAV4Y216</accession>
<evidence type="ECO:0000313" key="1">
    <source>
        <dbReference type="EMBL" id="GIZ01412.1"/>
    </source>
</evidence>
<dbReference type="AlphaFoldDB" id="A0AAV4Y216"/>
<proteinExistence type="predicted"/>
<comment type="caution">
    <text evidence="1">The sequence shown here is derived from an EMBL/GenBank/DDBJ whole genome shotgun (WGS) entry which is preliminary data.</text>
</comment>
<name>A0AAV4Y216_CAEEX</name>
<dbReference type="EMBL" id="BPLR01018664">
    <property type="protein sequence ID" value="GIZ01412.1"/>
    <property type="molecule type" value="Genomic_DNA"/>
</dbReference>
<organism evidence="1 2">
    <name type="scientific">Caerostris extrusa</name>
    <name type="common">Bark spider</name>
    <name type="synonym">Caerostris bankana</name>
    <dbReference type="NCBI Taxonomy" id="172846"/>
    <lineage>
        <taxon>Eukaryota</taxon>
        <taxon>Metazoa</taxon>
        <taxon>Ecdysozoa</taxon>
        <taxon>Arthropoda</taxon>
        <taxon>Chelicerata</taxon>
        <taxon>Arachnida</taxon>
        <taxon>Araneae</taxon>
        <taxon>Araneomorphae</taxon>
        <taxon>Entelegynae</taxon>
        <taxon>Araneoidea</taxon>
        <taxon>Araneidae</taxon>
        <taxon>Caerostris</taxon>
    </lineage>
</organism>
<keyword evidence="2" id="KW-1185">Reference proteome</keyword>